<keyword evidence="2" id="KW-1185">Reference proteome</keyword>
<name>A0A1Y5XVM9_KIBAR</name>
<dbReference type="RefSeq" id="WP_084430251.1">
    <property type="nucleotide sequence ID" value="NZ_FWXV01000005.1"/>
</dbReference>
<reference evidence="1 2" key="1">
    <citation type="submission" date="2017-04" db="EMBL/GenBank/DDBJ databases">
        <authorList>
            <person name="Afonso C.L."/>
            <person name="Miller P.J."/>
            <person name="Scott M.A."/>
            <person name="Spackman E."/>
            <person name="Goraichik I."/>
            <person name="Dimitrov K.M."/>
            <person name="Suarez D.L."/>
            <person name="Swayne D.E."/>
        </authorList>
    </citation>
    <scope>NUCLEOTIDE SEQUENCE [LARGE SCALE GENOMIC DNA]</scope>
    <source>
        <strain evidence="1 2">DSM 43828</strain>
    </source>
</reference>
<accession>A0A1Y5XVM9</accession>
<gene>
    <name evidence="1" type="ORF">SAMN05661093_06093</name>
</gene>
<protein>
    <submittedName>
        <fullName evidence="1">Uncharacterized protein</fullName>
    </submittedName>
</protein>
<dbReference type="AlphaFoldDB" id="A0A1Y5XVM9"/>
<dbReference type="OrthoDB" id="3698479at2"/>
<evidence type="ECO:0000313" key="2">
    <source>
        <dbReference type="Proteomes" id="UP000192674"/>
    </source>
</evidence>
<proteinExistence type="predicted"/>
<organism evidence="1 2">
    <name type="scientific">Kibdelosporangium aridum</name>
    <dbReference type="NCBI Taxonomy" id="2030"/>
    <lineage>
        <taxon>Bacteria</taxon>
        <taxon>Bacillati</taxon>
        <taxon>Actinomycetota</taxon>
        <taxon>Actinomycetes</taxon>
        <taxon>Pseudonocardiales</taxon>
        <taxon>Pseudonocardiaceae</taxon>
        <taxon>Kibdelosporangium</taxon>
    </lineage>
</organism>
<dbReference type="Proteomes" id="UP000192674">
    <property type="component" value="Unassembled WGS sequence"/>
</dbReference>
<sequence>MAFSGFDPRLLAELRRRDVSWGQTYLLQRILRAISWTSLFSQHVAGLAGMSAELPRAQAVLRSFADTGQPGRALGRAHCEAAAYTVTRWGVDDLRQSLVDAAAMIAVQSNPLDELKVLALSTAAEIDAYLPKIHGLLDHALAEAWHSAGDLDLVADEFACLVATTDRDPGALTHDLIRAFRTMNKVDAAALKGLLLPEASAYRVAVVVHGAAELTRLDALHETAVCSAVREPERLGFGAALGRLRRFTRQVPANGAACLVACQVSAVDAPSAGRVARRELAELLDQYMAGHRLVALSLGDDVFVSRVDSGESRHIQSHTPTVHRAVPLVSHWPGTLRNGLRMAHVARATEAPLPAAALAWAALEACGLNKREDIAAALALQAMRQQIVEAHQQLRQGIQTVPAELRLIDNYATTNDFNRLHDLNAWADLLLPERNSEDPAVTVARDALTSLLSQMSPLAAQQVKDWSARLLDPVACAQWLADRHQRIATFLHALNATRNMSLHTGQFRAFGDVTLGIGGSLVVDFTLEVLGNWYRNADQDALTTSPAKVIALLARRQRDLVERLRTHDGPLFDLNVAWLTSPTPMGIWSRSDG</sequence>
<dbReference type="EMBL" id="FWXV01000005">
    <property type="protein sequence ID" value="SMD19278.1"/>
    <property type="molecule type" value="Genomic_DNA"/>
</dbReference>
<evidence type="ECO:0000313" key="1">
    <source>
        <dbReference type="EMBL" id="SMD19278.1"/>
    </source>
</evidence>